<reference evidence="1 2" key="1">
    <citation type="submission" date="2018-09" db="EMBL/GenBank/DDBJ databases">
        <title>Complete genome sequence of Euzebya sp. DY32-46 isolated from seawater of Pacific Ocean.</title>
        <authorList>
            <person name="Xu L."/>
            <person name="Wu Y.-H."/>
            <person name="Xu X.-W."/>
        </authorList>
    </citation>
    <scope>NUCLEOTIDE SEQUENCE [LARGE SCALE GENOMIC DNA]</scope>
    <source>
        <strain evidence="1 2">DY32-46</strain>
        <plasmid evidence="2">pedy32-46i</plasmid>
    </source>
</reference>
<dbReference type="RefSeq" id="WP_114594687.1">
    <property type="nucleotide sequence ID" value="NZ_CP031166.1"/>
</dbReference>
<dbReference type="Proteomes" id="UP000264006">
    <property type="component" value="Plasmid pEDY32-46I"/>
</dbReference>
<dbReference type="OrthoDB" id="9255633at2"/>
<gene>
    <name evidence="1" type="ORF">DVS28_b0338</name>
</gene>
<accession>A0A346Y6L1</accession>
<keyword evidence="2" id="KW-1185">Reference proteome</keyword>
<evidence type="ECO:0000313" key="2">
    <source>
        <dbReference type="Proteomes" id="UP000264006"/>
    </source>
</evidence>
<sequence length="214" mass="22629">MLSDDLTTKALIGAAESADPGEIGYLALSGKVELAVRDRMVWWLAQQVAEQADLVVVREWRRVDLAVVTSEAVPVLLVEGKAHYHFDTMRPRVGGYVDAVAADLVALSRWPDATAAAVVLSTHVGTRVDGPLRTNGVVKYAGGTNRFLRRHDDDPAVTLAAGRTAIGSAYGELGVLDGPVTIADTRVAGIDVVVDGWVIRPPFGGAAAARPVEP</sequence>
<name>A0A346Y6L1_9ACTN</name>
<dbReference type="AlphaFoldDB" id="A0A346Y6L1"/>
<dbReference type="KEGG" id="euz:DVS28_b0338"/>
<geneLocation type="plasmid" evidence="2">
    <name>pedy32-46i</name>
</geneLocation>
<organism evidence="1 2">
    <name type="scientific">Euzebya pacifica</name>
    <dbReference type="NCBI Taxonomy" id="1608957"/>
    <lineage>
        <taxon>Bacteria</taxon>
        <taxon>Bacillati</taxon>
        <taxon>Actinomycetota</taxon>
        <taxon>Nitriliruptoria</taxon>
        <taxon>Euzebyales</taxon>
    </lineage>
</organism>
<evidence type="ECO:0000313" key="1">
    <source>
        <dbReference type="EMBL" id="AXV10108.1"/>
    </source>
</evidence>
<proteinExistence type="predicted"/>
<dbReference type="EMBL" id="CP031166">
    <property type="protein sequence ID" value="AXV10108.1"/>
    <property type="molecule type" value="Genomic_DNA"/>
</dbReference>
<keyword evidence="1" id="KW-0614">Plasmid</keyword>
<protein>
    <submittedName>
        <fullName evidence="1">Uncharacterized protein</fullName>
    </submittedName>
</protein>